<dbReference type="EMBL" id="RCBY01000362">
    <property type="protein sequence ID" value="RQH22487.1"/>
    <property type="molecule type" value="Genomic_DNA"/>
</dbReference>
<accession>A0A3N6PCT0</accession>
<comment type="caution">
    <text evidence="1">The sequence shown here is derived from an EMBL/GenBank/DDBJ whole genome shotgun (WGS) entry which is preliminary data.</text>
</comment>
<dbReference type="Proteomes" id="UP000269154">
    <property type="component" value="Unassembled WGS sequence"/>
</dbReference>
<proteinExistence type="predicted"/>
<organism evidence="1 2">
    <name type="scientific">Okeania hirsuta</name>
    <dbReference type="NCBI Taxonomy" id="1458930"/>
    <lineage>
        <taxon>Bacteria</taxon>
        <taxon>Bacillati</taxon>
        <taxon>Cyanobacteriota</taxon>
        <taxon>Cyanophyceae</taxon>
        <taxon>Oscillatoriophycideae</taxon>
        <taxon>Oscillatoriales</taxon>
        <taxon>Microcoleaceae</taxon>
        <taxon>Okeania</taxon>
    </lineage>
</organism>
<sequence>MGLLAGLITDEVWLDGEDMTLGTKLWRRIWLAPFDLAAVGFNYFIGDGILAVLPCGKFFF</sequence>
<reference evidence="1 2" key="1">
    <citation type="journal article" date="2018" name="ACS Chem. Biol.">
        <title>Ketoreductase domain dysfunction expands chemodiversity: malyngamide biosynthesis in the cyanobacterium Okeania hirsuta.</title>
        <authorList>
            <person name="Moss N.A."/>
            <person name="Leao T."/>
            <person name="Rankin M."/>
            <person name="McCullough T.M."/>
            <person name="Qu P."/>
            <person name="Korobeynikov A."/>
            <person name="Smith J.L."/>
            <person name="Gerwick L."/>
            <person name="Gerwick W.H."/>
        </authorList>
    </citation>
    <scope>NUCLEOTIDE SEQUENCE [LARGE SCALE GENOMIC DNA]</scope>
    <source>
        <strain evidence="1 2">PAB10Feb10-1</strain>
    </source>
</reference>
<evidence type="ECO:0000313" key="2">
    <source>
        <dbReference type="Proteomes" id="UP000269154"/>
    </source>
</evidence>
<evidence type="ECO:0000313" key="1">
    <source>
        <dbReference type="EMBL" id="RQH22487.1"/>
    </source>
</evidence>
<name>A0A3N6PCT0_9CYAN</name>
<keyword evidence="2" id="KW-1185">Reference proteome</keyword>
<dbReference type="AlphaFoldDB" id="A0A3N6PCT0"/>
<protein>
    <submittedName>
        <fullName evidence="1">Uncharacterized protein</fullName>
    </submittedName>
</protein>
<gene>
    <name evidence="1" type="ORF">D5R40_30845</name>
</gene>